<evidence type="ECO:0000313" key="2">
    <source>
        <dbReference type="EMBL" id="MFB2833264.1"/>
    </source>
</evidence>
<proteinExistence type="predicted"/>
<reference evidence="2 3" key="1">
    <citation type="submission" date="2024-09" db="EMBL/GenBank/DDBJ databases">
        <title>Floridaenema gen nov. (Aerosakkonemataceae, Aerosakkonematales ord. nov., Cyanobacteria) from benthic tropical and subtropical fresh waters, with the description of four new species.</title>
        <authorList>
            <person name="Moretto J.A."/>
            <person name="Berthold D.E."/>
            <person name="Lefler F.W."/>
            <person name="Huang I.-S."/>
            <person name="Laughinghouse H. IV."/>
        </authorList>
    </citation>
    <scope>NUCLEOTIDE SEQUENCE [LARGE SCALE GENOMIC DNA]</scope>
    <source>
        <strain evidence="2 3">BLCC-F167</strain>
    </source>
</reference>
<feature type="compositionally biased region" description="Basic and acidic residues" evidence="1">
    <location>
        <begin position="82"/>
        <end position="97"/>
    </location>
</feature>
<gene>
    <name evidence="2" type="ORF">ACE1CA_01885</name>
</gene>
<accession>A0ABV4WDV6</accession>
<comment type="caution">
    <text evidence="2">The sequence shown here is derived from an EMBL/GenBank/DDBJ whole genome shotgun (WGS) entry which is preliminary data.</text>
</comment>
<dbReference type="Proteomes" id="UP001576780">
    <property type="component" value="Unassembled WGS sequence"/>
</dbReference>
<protein>
    <submittedName>
        <fullName evidence="2">Uncharacterized protein</fullName>
    </submittedName>
</protein>
<feature type="non-terminal residue" evidence="2">
    <location>
        <position position="1"/>
    </location>
</feature>
<evidence type="ECO:0000313" key="3">
    <source>
        <dbReference type="Proteomes" id="UP001576780"/>
    </source>
</evidence>
<keyword evidence="3" id="KW-1185">Reference proteome</keyword>
<feature type="region of interest" description="Disordered" evidence="1">
    <location>
        <begin position="79"/>
        <end position="104"/>
    </location>
</feature>
<evidence type="ECO:0000256" key="1">
    <source>
        <dbReference type="SAM" id="MobiDB-lite"/>
    </source>
</evidence>
<sequence>IYPHIMPMSHRKQSAEEAQQERNLLYVSLTRPLCDSTDNGILYLVLQLKQGKVEWPSWLPSEYRQLYKFGAEEEEAIATETTSHDLVADRKDQHSSTEETLPDLVADQHSSKLEPDVIPDATNSDQLSSTLEGLSEALTHCAGDWYGTAQVLRLIKAELSGGDFPSYCKDKYGWSKRHCDRLIAASVVVDNLINAGLINSEIPNESVIRPIASLTPDQQIKVWELTQNYDRITAQLVEQLKAEVLVKTVNKVDLIEKLINKFGIEYLVQMLQCNSKEEASDSTKSFCKGCGAEIF</sequence>
<dbReference type="RefSeq" id="WP_413275730.1">
    <property type="nucleotide sequence ID" value="NZ_JBHFNT010000023.1"/>
</dbReference>
<dbReference type="EMBL" id="JBHFNT010000023">
    <property type="protein sequence ID" value="MFB2833264.1"/>
    <property type="molecule type" value="Genomic_DNA"/>
</dbReference>
<name>A0ABV4WDV6_9CYAN</name>
<organism evidence="2 3">
    <name type="scientific">Floridaenema evergladense BLCC-F167</name>
    <dbReference type="NCBI Taxonomy" id="3153639"/>
    <lineage>
        <taxon>Bacteria</taxon>
        <taxon>Bacillati</taxon>
        <taxon>Cyanobacteriota</taxon>
        <taxon>Cyanophyceae</taxon>
        <taxon>Oscillatoriophycideae</taxon>
        <taxon>Aerosakkonematales</taxon>
        <taxon>Aerosakkonemataceae</taxon>
        <taxon>Floridanema</taxon>
        <taxon>Floridanema evergladense</taxon>
    </lineage>
</organism>